<keyword evidence="5" id="KW-0630">Potassium</keyword>
<dbReference type="GO" id="GO:0016020">
    <property type="term" value="C:membrane"/>
    <property type="evidence" value="ECO:0007669"/>
    <property type="project" value="UniProtKB-SubCell"/>
</dbReference>
<dbReference type="GO" id="GO:0006885">
    <property type="term" value="P:regulation of pH"/>
    <property type="evidence" value="ECO:0007669"/>
    <property type="project" value="TreeGrafter"/>
</dbReference>
<keyword evidence="7" id="KW-0406">Ion transport</keyword>
<dbReference type="OrthoDB" id="754456at2759"/>
<evidence type="ECO:0000256" key="6">
    <source>
        <dbReference type="ARBA" id="ARBA00022989"/>
    </source>
</evidence>
<evidence type="ECO:0000256" key="10">
    <source>
        <dbReference type="SAM" id="Phobius"/>
    </source>
</evidence>
<evidence type="ECO:0000256" key="8">
    <source>
        <dbReference type="ARBA" id="ARBA00023136"/>
    </source>
</evidence>
<comment type="similarity">
    <text evidence="9">Belongs to the monovalent cation:proton antiporter 2 (CPA2) transporter (TC 2.A.37) family. CHX (TC 2.A.37.4) subfamily.</text>
</comment>
<dbReference type="PANTHER" id="PTHR32468:SF145">
    <property type="entry name" value="CATION_H(+) ANTIPORTER 28"/>
    <property type="match status" value="1"/>
</dbReference>
<evidence type="ECO:0000256" key="2">
    <source>
        <dbReference type="ARBA" id="ARBA00022448"/>
    </source>
</evidence>
<keyword evidence="6 10" id="KW-1133">Transmembrane helix</keyword>
<feature type="domain" description="Cation/H(+) antiporter C-terminal" evidence="13">
    <location>
        <begin position="623"/>
        <end position="779"/>
    </location>
</feature>
<dbReference type="GO" id="GO:0006813">
    <property type="term" value="P:potassium ion transport"/>
    <property type="evidence" value="ECO:0007669"/>
    <property type="project" value="UniProtKB-KW"/>
</dbReference>
<dbReference type="Proteomes" id="UP000087171">
    <property type="component" value="Unplaced"/>
</dbReference>
<name>A0A1S2Z5M9_CICAR</name>
<dbReference type="GO" id="GO:1902600">
    <property type="term" value="P:proton transmembrane transport"/>
    <property type="evidence" value="ECO:0007669"/>
    <property type="project" value="InterPro"/>
</dbReference>
<dbReference type="GO" id="GO:0015297">
    <property type="term" value="F:antiporter activity"/>
    <property type="evidence" value="ECO:0007669"/>
    <property type="project" value="InterPro"/>
</dbReference>
<dbReference type="Pfam" id="PF00999">
    <property type="entry name" value="Na_H_Exchanger"/>
    <property type="match status" value="1"/>
</dbReference>
<evidence type="ECO:0000259" key="12">
    <source>
        <dbReference type="Pfam" id="PF23256"/>
    </source>
</evidence>
<comment type="subcellular location">
    <subcellularLocation>
        <location evidence="1">Membrane</location>
        <topology evidence="1">Multi-pass membrane protein</topology>
    </subcellularLocation>
</comment>
<feature type="transmembrane region" description="Helical" evidence="10">
    <location>
        <begin position="262"/>
        <end position="287"/>
    </location>
</feature>
<dbReference type="Pfam" id="PF23259">
    <property type="entry name" value="CHX17_C"/>
    <property type="match status" value="1"/>
</dbReference>
<keyword evidence="8 10" id="KW-0472">Membrane</keyword>
<dbReference type="InterPro" id="IPR006153">
    <property type="entry name" value="Cation/H_exchanger_TM"/>
</dbReference>
<keyword evidence="3" id="KW-0633">Potassium transport</keyword>
<evidence type="ECO:0000259" key="11">
    <source>
        <dbReference type="Pfam" id="PF00999"/>
    </source>
</evidence>
<evidence type="ECO:0000259" key="13">
    <source>
        <dbReference type="Pfam" id="PF23259"/>
    </source>
</evidence>
<evidence type="ECO:0000256" key="4">
    <source>
        <dbReference type="ARBA" id="ARBA00022692"/>
    </source>
</evidence>
<feature type="transmembrane region" description="Helical" evidence="10">
    <location>
        <begin position="21"/>
        <end position="47"/>
    </location>
</feature>
<dbReference type="InterPro" id="IPR050794">
    <property type="entry name" value="CPA2_transporter"/>
</dbReference>
<evidence type="ECO:0000256" key="1">
    <source>
        <dbReference type="ARBA" id="ARBA00004141"/>
    </source>
</evidence>
<dbReference type="PANTHER" id="PTHR32468">
    <property type="entry name" value="CATION/H + ANTIPORTER"/>
    <property type="match status" value="1"/>
</dbReference>
<dbReference type="PaxDb" id="3827-XP_004515504.1"/>
<feature type="transmembrane region" description="Helical" evidence="10">
    <location>
        <begin position="307"/>
        <end position="325"/>
    </location>
</feature>
<feature type="transmembrane region" description="Helical" evidence="10">
    <location>
        <begin position="372"/>
        <end position="391"/>
    </location>
</feature>
<keyword evidence="2" id="KW-0813">Transport</keyword>
<keyword evidence="4 10" id="KW-0812">Transmembrane</keyword>
<protein>
    <submittedName>
        <fullName evidence="15">Cation/H(+) antiporter 28 isoform X1</fullName>
    </submittedName>
</protein>
<dbReference type="InterPro" id="IPR057291">
    <property type="entry name" value="CHX17_2nd"/>
</dbReference>
<feature type="transmembrane region" description="Helical" evidence="10">
    <location>
        <begin position="403"/>
        <end position="423"/>
    </location>
</feature>
<evidence type="ECO:0000313" key="14">
    <source>
        <dbReference type="Proteomes" id="UP000087171"/>
    </source>
</evidence>
<reference evidence="15" key="1">
    <citation type="submission" date="2025-08" db="UniProtKB">
        <authorList>
            <consortium name="RefSeq"/>
        </authorList>
    </citation>
    <scope>IDENTIFICATION</scope>
    <source>
        <tissue evidence="15">Etiolated seedlings</tissue>
    </source>
</reference>
<dbReference type="AlphaFoldDB" id="A0A1S2Z5M9"/>
<evidence type="ECO:0000256" key="3">
    <source>
        <dbReference type="ARBA" id="ARBA00022538"/>
    </source>
</evidence>
<dbReference type="InterPro" id="IPR057290">
    <property type="entry name" value="CHX17_C"/>
</dbReference>
<feature type="transmembrane region" description="Helical" evidence="10">
    <location>
        <begin position="82"/>
        <end position="101"/>
    </location>
</feature>
<dbReference type="RefSeq" id="XP_004515504.1">
    <property type="nucleotide sequence ID" value="XM_004515447.3"/>
</dbReference>
<evidence type="ECO:0000256" key="9">
    <source>
        <dbReference type="ARBA" id="ARBA00038341"/>
    </source>
</evidence>
<dbReference type="eggNOG" id="KOG1650">
    <property type="taxonomic scope" value="Eukaryota"/>
</dbReference>
<dbReference type="Pfam" id="PF23256">
    <property type="entry name" value="CHX17_2nd"/>
    <property type="match status" value="1"/>
</dbReference>
<evidence type="ECO:0000256" key="5">
    <source>
        <dbReference type="ARBA" id="ARBA00022958"/>
    </source>
</evidence>
<dbReference type="GO" id="GO:0012505">
    <property type="term" value="C:endomembrane system"/>
    <property type="evidence" value="ECO:0007669"/>
    <property type="project" value="TreeGrafter"/>
</dbReference>
<feature type="transmembrane region" description="Helical" evidence="10">
    <location>
        <begin position="340"/>
        <end position="360"/>
    </location>
</feature>
<organism evidence="14 15">
    <name type="scientific">Cicer arietinum</name>
    <name type="common">Chickpea</name>
    <name type="synonym">Garbanzo</name>
    <dbReference type="NCBI Taxonomy" id="3827"/>
    <lineage>
        <taxon>Eukaryota</taxon>
        <taxon>Viridiplantae</taxon>
        <taxon>Streptophyta</taxon>
        <taxon>Embryophyta</taxon>
        <taxon>Tracheophyta</taxon>
        <taxon>Spermatophyta</taxon>
        <taxon>Magnoliopsida</taxon>
        <taxon>eudicotyledons</taxon>
        <taxon>Gunneridae</taxon>
        <taxon>Pentapetalae</taxon>
        <taxon>rosids</taxon>
        <taxon>fabids</taxon>
        <taxon>Fabales</taxon>
        <taxon>Fabaceae</taxon>
        <taxon>Papilionoideae</taxon>
        <taxon>50 kb inversion clade</taxon>
        <taxon>NPAAA clade</taxon>
        <taxon>Hologalegina</taxon>
        <taxon>IRL clade</taxon>
        <taxon>Cicereae</taxon>
        <taxon>Cicer</taxon>
    </lineage>
</organism>
<proteinExistence type="inferred from homology"/>
<evidence type="ECO:0000313" key="15">
    <source>
        <dbReference type="RefSeq" id="XP_004515504.1"/>
    </source>
</evidence>
<dbReference type="GeneID" id="101501359"/>
<feature type="domain" description="Cation/H(+) antiporter central" evidence="12">
    <location>
        <begin position="537"/>
        <end position="617"/>
    </location>
</feature>
<sequence length="800" mass="88763">MAFGLPMQMRPATLCADKLANLIVGVAKNFALFIAMVIVCNGVHFLLKPYSQPRLSSDILVGLIVGNIGFVRDLFEKFNKTFGFIIDFGMMSYMFALGIEMDPYVFLQKQTRHVKVAYSGIITTFILAIILSPFVRYFPSLHKLLEFTSALAILLASTDSPVLTRLLTQLKIGKSDIGKLVIAAAMHSDFVCYCILSICYILTPLPDICMDLTQDFDHKKRTKMAFAVFGEVVFTLMVSPFFMHWVDNENPDGRPMKGPHLILSIAFVVLMIASSVLTGFSPLLSAFMVGVCFPREGRVSKWVITKINYLLNTIFFPIFFLWVGFEADFRQFEANNVNTWIKILLLLIVSIVGKVVGALFTGKMLGIHWPESVAIGLLLTTKGHLHIYLAIKVMGCGSVTSISSVIGMIIAIFITVLYTPSVVAQIIKRAKKRVPTHRLALQSIDPSSELRILLCVHGTHNVPASINFVEISKGSADPGILVYVTDMIELTNDISVTLEKDEGVQTATVKEKEVMEMREKITNSFQAHVLDSGEGITLKRTMALSTINNMPQDICILAEDLMVALIILPFHRGQRHDGTLDGGNQGFRYVNRKVLRSAPCSVGILVDRGLGTLERISRCQVTINVAVIFIGGKDDREALAYAGRVSRHPGVKLTVIRFLVDTNAESSRLVGYRIILPEQENEMQLDDECFANFYEKHVIGGRISYMEKHLANAAETFSILKSFEGQYSLVIVGKEGGVNSILTRGMNDWQQCPELGPIGDVLSGPDFSMTVSVLIIQQHRLKGEIDGLDEDFSVMSYNKI</sequence>
<evidence type="ECO:0000256" key="7">
    <source>
        <dbReference type="ARBA" id="ARBA00023065"/>
    </source>
</evidence>
<feature type="transmembrane region" description="Helical" evidence="10">
    <location>
        <begin position="180"/>
        <end position="203"/>
    </location>
</feature>
<gene>
    <name evidence="15" type="primary">LOC101501359</name>
</gene>
<accession>A0A1S2Z5M9</accession>
<dbReference type="InterPro" id="IPR038770">
    <property type="entry name" value="Na+/solute_symporter_sf"/>
</dbReference>
<dbReference type="KEGG" id="cam:101501359"/>
<keyword evidence="14" id="KW-1185">Reference proteome</keyword>
<feature type="transmembrane region" description="Helical" evidence="10">
    <location>
        <begin position="224"/>
        <end position="242"/>
    </location>
</feature>
<dbReference type="Gene3D" id="1.20.1530.20">
    <property type="match status" value="1"/>
</dbReference>
<feature type="transmembrane region" description="Helical" evidence="10">
    <location>
        <begin position="116"/>
        <end position="135"/>
    </location>
</feature>
<feature type="domain" description="Cation/H+ exchanger transmembrane" evidence="11">
    <location>
        <begin position="42"/>
        <end position="426"/>
    </location>
</feature>